<reference evidence="2 3" key="1">
    <citation type="journal article" date="2010" name="J. Bacteriol.">
        <title>Complete genome sequence of the aerobic facultative methanotroph Methylocella silvestris BL2.</title>
        <authorList>
            <person name="Chen Y."/>
            <person name="Crombie A."/>
            <person name="Rahman M.T."/>
            <person name="Dedysh S.N."/>
            <person name="Liesack W."/>
            <person name="Stott M.B."/>
            <person name="Alam M."/>
            <person name="Theisen A.R."/>
            <person name="Murrell J.C."/>
            <person name="Dunfield P.F."/>
        </authorList>
    </citation>
    <scope>NUCLEOTIDE SEQUENCE [LARGE SCALE GENOMIC DNA]</scope>
    <source>
        <strain evidence="3">DSM 15510 / CIP 108128 / LMG 27833 / NCIMB 13906 / BL2</strain>
    </source>
</reference>
<sequence>MDMAAARTQHRQLKDPKSSLGALNAFDTAKLITAASDVTLILDNDGLIRDAAFAADLVGEPQTRDWVGRRWSDVVSSDSKTKVEELLRDAAAKTDLRWRHVNHVAAGAAEDLPIRYCALQVGQKGRIVALGRDLRAIAKLQQRLYDAQLSLEREYSRLRLSDTRYRLMFEVISDAVLIVDAGTLKIVEANPAALRLINRTTRRTIGRSFLDLFDAGSAPVVNGLIAAVRVAGRADEAIALLADRAGEAAISATLFRQEALSHILVRLTPTRPDNAAEALPKSKSTLLRMVEKLPDGFVVTGSDWRIMSANPAFLDMANLASEDQARAESLERFVGREGVAFSVLTSHLREHGLVRNFATTLNGDSGTSEEIEITAVSAPDEDQACYGFTFRSVRGRLVQPPQAGGSGPRSVEQLTQLVGRVSLKDIVRESTDIIEQLAIKAALQLTGDNRASAADMLGMSRQSLYVKLRRHSLGDLDPEY</sequence>
<dbReference type="Proteomes" id="UP000002257">
    <property type="component" value="Chromosome"/>
</dbReference>
<feature type="domain" description="PAS" evidence="1">
    <location>
        <begin position="161"/>
        <end position="213"/>
    </location>
</feature>
<dbReference type="CDD" id="cd00130">
    <property type="entry name" value="PAS"/>
    <property type="match status" value="1"/>
</dbReference>
<dbReference type="Gene3D" id="1.20.5.430">
    <property type="match status" value="1"/>
</dbReference>
<dbReference type="EMBL" id="CP001280">
    <property type="protein sequence ID" value="ACK50985.1"/>
    <property type="molecule type" value="Genomic_DNA"/>
</dbReference>
<dbReference type="SUPFAM" id="SSF46689">
    <property type="entry name" value="Homeodomain-like"/>
    <property type="match status" value="1"/>
</dbReference>
<dbReference type="PROSITE" id="PS50112">
    <property type="entry name" value="PAS"/>
    <property type="match status" value="1"/>
</dbReference>
<dbReference type="InterPro" id="IPR002197">
    <property type="entry name" value="HTH_Fis"/>
</dbReference>
<protein>
    <submittedName>
        <fullName evidence="2">Transcriptional regulator PspR, Fis family</fullName>
    </submittedName>
</protein>
<dbReference type="Pfam" id="PF02954">
    <property type="entry name" value="HTH_8"/>
    <property type="match status" value="1"/>
</dbReference>
<evidence type="ECO:0000259" key="1">
    <source>
        <dbReference type="PROSITE" id="PS50112"/>
    </source>
</evidence>
<dbReference type="Gene3D" id="3.30.450.20">
    <property type="entry name" value="PAS domain"/>
    <property type="match status" value="3"/>
</dbReference>
<dbReference type="Pfam" id="PF08448">
    <property type="entry name" value="PAS_4"/>
    <property type="match status" value="1"/>
</dbReference>
<dbReference type="Gene3D" id="1.10.10.60">
    <property type="entry name" value="Homeodomain-like"/>
    <property type="match status" value="1"/>
</dbReference>
<dbReference type="Pfam" id="PF13188">
    <property type="entry name" value="PAS_8"/>
    <property type="match status" value="2"/>
</dbReference>
<evidence type="ECO:0000313" key="3">
    <source>
        <dbReference type="Proteomes" id="UP000002257"/>
    </source>
</evidence>
<dbReference type="GO" id="GO:0043565">
    <property type="term" value="F:sequence-specific DNA binding"/>
    <property type="evidence" value="ECO:0007669"/>
    <property type="project" value="InterPro"/>
</dbReference>
<dbReference type="InterPro" id="IPR000014">
    <property type="entry name" value="PAS"/>
</dbReference>
<dbReference type="PRINTS" id="PR01590">
    <property type="entry name" value="HTHFIS"/>
</dbReference>
<dbReference type="AlphaFoldDB" id="B8EPY1"/>
<proteinExistence type="predicted"/>
<dbReference type="eggNOG" id="COG2204">
    <property type="taxonomic scope" value="Bacteria"/>
</dbReference>
<dbReference type="InterPro" id="IPR011785">
    <property type="entry name" value="Tscrpt_reg_PpsR-CrtJ"/>
</dbReference>
<dbReference type="InterPro" id="IPR035965">
    <property type="entry name" value="PAS-like_dom_sf"/>
</dbReference>
<dbReference type="InterPro" id="IPR009057">
    <property type="entry name" value="Homeodomain-like_sf"/>
</dbReference>
<keyword evidence="3" id="KW-1185">Reference proteome</keyword>
<gene>
    <name evidence="2" type="ordered locus">Msil_2045</name>
</gene>
<evidence type="ECO:0000313" key="2">
    <source>
        <dbReference type="EMBL" id="ACK50985.1"/>
    </source>
</evidence>
<accession>B8EPY1</accession>
<organism evidence="2 3">
    <name type="scientific">Methylocella silvestris (strain DSM 15510 / CIP 108128 / LMG 27833 / NCIMB 13906 / BL2)</name>
    <dbReference type="NCBI Taxonomy" id="395965"/>
    <lineage>
        <taxon>Bacteria</taxon>
        <taxon>Pseudomonadati</taxon>
        <taxon>Pseudomonadota</taxon>
        <taxon>Alphaproteobacteria</taxon>
        <taxon>Hyphomicrobiales</taxon>
        <taxon>Beijerinckiaceae</taxon>
        <taxon>Methylocella</taxon>
    </lineage>
</organism>
<dbReference type="KEGG" id="msl:Msil_2045"/>
<name>B8EPY1_METSB</name>
<dbReference type="NCBIfam" id="TIGR02040">
    <property type="entry name" value="PpsR-CrtJ"/>
    <property type="match status" value="1"/>
</dbReference>
<dbReference type="SMART" id="SM00091">
    <property type="entry name" value="PAS"/>
    <property type="match status" value="2"/>
</dbReference>
<dbReference type="InterPro" id="IPR013656">
    <property type="entry name" value="PAS_4"/>
</dbReference>
<dbReference type="STRING" id="395965.Msil_2045"/>
<dbReference type="HOGENOM" id="CLU_562490_0_0_5"/>
<dbReference type="SUPFAM" id="SSF55785">
    <property type="entry name" value="PYP-like sensor domain (PAS domain)"/>
    <property type="match status" value="2"/>
</dbReference>